<sequence length="97" mass="11318">MLTVTALIHAKRDTAMIDQLRDLLQTLLTETRKEPGCLQYEIFQTERDEAMFIVQEKWASEEDFNAHSSQLHFTMFVTLATPLFAEQLEVYRLQPLA</sequence>
<dbReference type="InterPro" id="IPR007138">
    <property type="entry name" value="ABM_dom"/>
</dbReference>
<proteinExistence type="predicted"/>
<organism evidence="2 3">
    <name type="scientific">Chitinophaga costaii</name>
    <dbReference type="NCBI Taxonomy" id="1335309"/>
    <lineage>
        <taxon>Bacteria</taxon>
        <taxon>Pseudomonadati</taxon>
        <taxon>Bacteroidota</taxon>
        <taxon>Chitinophagia</taxon>
        <taxon>Chitinophagales</taxon>
        <taxon>Chitinophagaceae</taxon>
        <taxon>Chitinophaga</taxon>
    </lineage>
</organism>
<dbReference type="PROSITE" id="PS51725">
    <property type="entry name" value="ABM"/>
    <property type="match status" value="1"/>
</dbReference>
<reference evidence="2 3" key="1">
    <citation type="submission" date="2016-08" db="EMBL/GenBank/DDBJ databases">
        <authorList>
            <person name="Seilhamer J.J."/>
        </authorList>
    </citation>
    <scope>NUCLEOTIDE SEQUENCE [LARGE SCALE GENOMIC DNA]</scope>
    <source>
        <strain evidence="2 3">A37T2</strain>
    </source>
</reference>
<gene>
    <name evidence="2" type="ORF">GA0116948_105246</name>
</gene>
<dbReference type="PANTHER" id="PTHR33336:SF15">
    <property type="entry name" value="ABM DOMAIN-CONTAINING PROTEIN"/>
    <property type="match status" value="1"/>
</dbReference>
<dbReference type="GO" id="GO:0004497">
    <property type="term" value="F:monooxygenase activity"/>
    <property type="evidence" value="ECO:0007669"/>
    <property type="project" value="UniProtKB-KW"/>
</dbReference>
<dbReference type="Pfam" id="PF03992">
    <property type="entry name" value="ABM"/>
    <property type="match status" value="1"/>
</dbReference>
<keyword evidence="2" id="KW-0560">Oxidoreductase</keyword>
<evidence type="ECO:0000313" key="3">
    <source>
        <dbReference type="Proteomes" id="UP000242818"/>
    </source>
</evidence>
<dbReference type="SUPFAM" id="SSF54909">
    <property type="entry name" value="Dimeric alpha+beta barrel"/>
    <property type="match status" value="1"/>
</dbReference>
<dbReference type="Proteomes" id="UP000242818">
    <property type="component" value="Unassembled WGS sequence"/>
</dbReference>
<dbReference type="InterPro" id="IPR050744">
    <property type="entry name" value="AI-2_Isomerase_LsrG"/>
</dbReference>
<dbReference type="PANTHER" id="PTHR33336">
    <property type="entry name" value="QUINOL MONOOXYGENASE YGIN-RELATED"/>
    <property type="match status" value="1"/>
</dbReference>
<evidence type="ECO:0000259" key="1">
    <source>
        <dbReference type="PROSITE" id="PS51725"/>
    </source>
</evidence>
<protein>
    <submittedName>
        <fullName evidence="2">Quinol monooxygenase YgiN</fullName>
    </submittedName>
</protein>
<dbReference type="RefSeq" id="WP_205686110.1">
    <property type="nucleotide sequence ID" value="NZ_QCYL01000005.1"/>
</dbReference>
<dbReference type="Gene3D" id="3.30.70.100">
    <property type="match status" value="1"/>
</dbReference>
<dbReference type="AlphaFoldDB" id="A0A1C4DFB9"/>
<name>A0A1C4DFB9_9BACT</name>
<dbReference type="InterPro" id="IPR011008">
    <property type="entry name" value="Dimeric_a/b-barrel"/>
</dbReference>
<feature type="domain" description="ABM" evidence="1">
    <location>
        <begin position="2"/>
        <end position="92"/>
    </location>
</feature>
<accession>A0A1C4DFB9</accession>
<evidence type="ECO:0000313" key="2">
    <source>
        <dbReference type="EMBL" id="SCC30074.1"/>
    </source>
</evidence>
<keyword evidence="2" id="KW-0503">Monooxygenase</keyword>
<keyword evidence="3" id="KW-1185">Reference proteome</keyword>
<dbReference type="EMBL" id="FMAR01000005">
    <property type="protein sequence ID" value="SCC30074.1"/>
    <property type="molecule type" value="Genomic_DNA"/>
</dbReference>